<dbReference type="EMBL" id="JANIIK010000116">
    <property type="protein sequence ID" value="KAJ3588268.1"/>
    <property type="molecule type" value="Genomic_DNA"/>
</dbReference>
<name>A0A9Q0I830_9TELE</name>
<evidence type="ECO:0000313" key="1">
    <source>
        <dbReference type="EMBL" id="KAJ3588268.1"/>
    </source>
</evidence>
<accession>A0A9Q0I830</accession>
<dbReference type="AlphaFoldDB" id="A0A9Q0I830"/>
<reference evidence="1" key="1">
    <citation type="submission" date="2022-07" db="EMBL/GenBank/DDBJ databases">
        <title>Chromosome-level genome of Muraenolepis orangiensis.</title>
        <authorList>
            <person name="Kim J."/>
        </authorList>
    </citation>
    <scope>NUCLEOTIDE SEQUENCE</scope>
    <source>
        <strain evidence="1">KU_S4_2022</strain>
        <tissue evidence="1">Muscle</tissue>
    </source>
</reference>
<dbReference type="SUPFAM" id="SSF48726">
    <property type="entry name" value="Immunoglobulin"/>
    <property type="match status" value="1"/>
</dbReference>
<comment type="caution">
    <text evidence="1">The sequence shown here is derived from an EMBL/GenBank/DDBJ whole genome shotgun (WGS) entry which is preliminary data.</text>
</comment>
<evidence type="ECO:0008006" key="3">
    <source>
        <dbReference type="Google" id="ProtNLM"/>
    </source>
</evidence>
<dbReference type="OrthoDB" id="8975280at2759"/>
<dbReference type="InterPro" id="IPR036179">
    <property type="entry name" value="Ig-like_dom_sf"/>
</dbReference>
<sequence length="91" mass="10340">MDPLNVHLFYVSSPPPCSLLKEYLGEKEVQLSLTFDAVEEADLGNYSCHVENHIGKRSGNAILQKKEWVGVKWREDGEKKHMATVRRKGVT</sequence>
<dbReference type="Proteomes" id="UP001148018">
    <property type="component" value="Unassembled WGS sequence"/>
</dbReference>
<keyword evidence="2" id="KW-1185">Reference proteome</keyword>
<gene>
    <name evidence="1" type="ORF">NHX12_011862</name>
</gene>
<evidence type="ECO:0000313" key="2">
    <source>
        <dbReference type="Proteomes" id="UP001148018"/>
    </source>
</evidence>
<proteinExistence type="predicted"/>
<dbReference type="Gene3D" id="2.60.40.10">
    <property type="entry name" value="Immunoglobulins"/>
    <property type="match status" value="1"/>
</dbReference>
<dbReference type="InterPro" id="IPR013783">
    <property type="entry name" value="Ig-like_fold"/>
</dbReference>
<organism evidence="1 2">
    <name type="scientific">Muraenolepis orangiensis</name>
    <name type="common">Patagonian moray cod</name>
    <dbReference type="NCBI Taxonomy" id="630683"/>
    <lineage>
        <taxon>Eukaryota</taxon>
        <taxon>Metazoa</taxon>
        <taxon>Chordata</taxon>
        <taxon>Craniata</taxon>
        <taxon>Vertebrata</taxon>
        <taxon>Euteleostomi</taxon>
        <taxon>Actinopterygii</taxon>
        <taxon>Neopterygii</taxon>
        <taxon>Teleostei</taxon>
        <taxon>Neoteleostei</taxon>
        <taxon>Acanthomorphata</taxon>
        <taxon>Zeiogadaria</taxon>
        <taxon>Gadariae</taxon>
        <taxon>Gadiformes</taxon>
        <taxon>Muraenolepidoidei</taxon>
        <taxon>Muraenolepididae</taxon>
        <taxon>Muraenolepis</taxon>
    </lineage>
</organism>
<protein>
    <recommendedName>
        <fullName evidence="3">Ig-like domain-containing protein</fullName>
    </recommendedName>
</protein>